<feature type="transmembrane region" description="Helical" evidence="2">
    <location>
        <begin position="52"/>
        <end position="69"/>
    </location>
</feature>
<sequence>MKNASYSKAVTIAFVDKASVKSTRTVTDRHPVDPDPKGTPSKKKSQRCNSQCGDWFAFLICLLVALFASPKREETGFASFALDLGLISFLRSLARCLLISQDGDELYITKAYALDKYIAIVRDRDRNAITKNDFLKIRQWGAWKIDKREDVEDFARLVLAIALQSSAEN</sequence>
<evidence type="ECO:0000313" key="3">
    <source>
        <dbReference type="EMBL" id="KZN90990.1"/>
    </source>
</evidence>
<keyword evidence="2" id="KW-0812">Transmembrane</keyword>
<evidence type="ECO:0000256" key="2">
    <source>
        <dbReference type="SAM" id="Phobius"/>
    </source>
</evidence>
<dbReference type="AlphaFoldDB" id="A0A167VWT0"/>
<accession>A0A167VWT0</accession>
<evidence type="ECO:0000256" key="1">
    <source>
        <dbReference type="SAM" id="MobiDB-lite"/>
    </source>
</evidence>
<dbReference type="Proteomes" id="UP000076449">
    <property type="component" value="Chromosome I"/>
</dbReference>
<name>A0A167VWT0_PENCH</name>
<dbReference type="EMBL" id="CM002798">
    <property type="protein sequence ID" value="KZN90990.1"/>
    <property type="molecule type" value="Genomic_DNA"/>
</dbReference>
<proteinExistence type="predicted"/>
<keyword evidence="2" id="KW-0472">Membrane</keyword>
<reference evidence="3" key="1">
    <citation type="journal article" date="2014" name="Genome Announc.">
        <title>Complete sequencing and chromosome-scale genome assembly of the industrial progenitor strain P2niaD18 from the penicillin producer Penicillium chrysogenum.</title>
        <authorList>
            <person name="Specht T."/>
            <person name="Dahlmann T.A."/>
            <person name="Zadra I."/>
            <person name="Kurnsteiner H."/>
            <person name="Kuck U."/>
        </authorList>
    </citation>
    <scope>NUCLEOTIDE SEQUENCE [LARGE SCALE GENOMIC DNA]</scope>
    <source>
        <strain evidence="3">P2niaD18</strain>
    </source>
</reference>
<organism evidence="3">
    <name type="scientific">Penicillium chrysogenum</name>
    <name type="common">Penicillium notatum</name>
    <dbReference type="NCBI Taxonomy" id="5076"/>
    <lineage>
        <taxon>Eukaryota</taxon>
        <taxon>Fungi</taxon>
        <taxon>Dikarya</taxon>
        <taxon>Ascomycota</taxon>
        <taxon>Pezizomycotina</taxon>
        <taxon>Eurotiomycetes</taxon>
        <taxon>Eurotiomycetidae</taxon>
        <taxon>Eurotiales</taxon>
        <taxon>Aspergillaceae</taxon>
        <taxon>Penicillium</taxon>
        <taxon>Penicillium chrysogenum species complex</taxon>
    </lineage>
</organism>
<protein>
    <submittedName>
        <fullName evidence="3">Uncharacterized protein</fullName>
    </submittedName>
</protein>
<feature type="region of interest" description="Disordered" evidence="1">
    <location>
        <begin position="25"/>
        <end position="47"/>
    </location>
</feature>
<gene>
    <name evidence="3" type="ORF">EN45_011140</name>
</gene>
<feature type="compositionally biased region" description="Basic and acidic residues" evidence="1">
    <location>
        <begin position="26"/>
        <end position="36"/>
    </location>
</feature>
<keyword evidence="2" id="KW-1133">Transmembrane helix</keyword>